<dbReference type="EMBL" id="JAKZGS010000004">
    <property type="protein sequence ID" value="MCH7397704.1"/>
    <property type="molecule type" value="Genomic_DNA"/>
</dbReference>
<keyword evidence="1" id="KW-0812">Transmembrane</keyword>
<organism evidence="2 3">
    <name type="scientific">Belliella calami</name>
    <dbReference type="NCBI Taxonomy" id="2923436"/>
    <lineage>
        <taxon>Bacteria</taxon>
        <taxon>Pseudomonadati</taxon>
        <taxon>Bacteroidota</taxon>
        <taxon>Cytophagia</taxon>
        <taxon>Cytophagales</taxon>
        <taxon>Cyclobacteriaceae</taxon>
        <taxon>Belliella</taxon>
    </lineage>
</organism>
<dbReference type="Proteomes" id="UP001165488">
    <property type="component" value="Unassembled WGS sequence"/>
</dbReference>
<sequence length="169" mass="19358">MDQRSYQHMPFFPTQSEILVSSLSVIEVLSNLDKVTKDANFLAYDRNEDKGFLFNGNIKRNTFSISLVIYKADSFLPLIKGKIESTPMGSILFLSYSLFPSSAFFLGFWTIVTLCLALFFGFIASQYLYALISIAVGILNYSFAWTHFNRKIKSSQKIFHELLETNRTE</sequence>
<accession>A0ABS9UMT4</accession>
<evidence type="ECO:0000313" key="2">
    <source>
        <dbReference type="EMBL" id="MCH7397704.1"/>
    </source>
</evidence>
<reference evidence="2" key="1">
    <citation type="submission" date="2022-03" db="EMBL/GenBank/DDBJ databases">
        <title>De novo assembled genomes of Belliella spp. (Cyclobacteriaceae) strains.</title>
        <authorList>
            <person name="Szabo A."/>
            <person name="Korponai K."/>
            <person name="Felfoldi T."/>
        </authorList>
    </citation>
    <scope>NUCLEOTIDE SEQUENCE</scope>
    <source>
        <strain evidence="2">DSM 107340</strain>
    </source>
</reference>
<keyword evidence="1" id="KW-1133">Transmembrane helix</keyword>
<evidence type="ECO:0000256" key="1">
    <source>
        <dbReference type="SAM" id="Phobius"/>
    </source>
</evidence>
<protein>
    <submittedName>
        <fullName evidence="2">Uncharacterized protein</fullName>
    </submittedName>
</protein>
<dbReference type="RefSeq" id="WP_241274216.1">
    <property type="nucleotide sequence ID" value="NZ_JAKZGS010000004.1"/>
</dbReference>
<gene>
    <name evidence="2" type="ORF">MM236_06875</name>
</gene>
<comment type="caution">
    <text evidence="2">The sequence shown here is derived from an EMBL/GenBank/DDBJ whole genome shotgun (WGS) entry which is preliminary data.</text>
</comment>
<name>A0ABS9UMT4_9BACT</name>
<keyword evidence="1" id="KW-0472">Membrane</keyword>
<proteinExistence type="predicted"/>
<feature type="transmembrane region" description="Helical" evidence="1">
    <location>
        <begin position="91"/>
        <end position="121"/>
    </location>
</feature>
<keyword evidence="3" id="KW-1185">Reference proteome</keyword>
<evidence type="ECO:0000313" key="3">
    <source>
        <dbReference type="Proteomes" id="UP001165488"/>
    </source>
</evidence>
<feature type="transmembrane region" description="Helical" evidence="1">
    <location>
        <begin position="127"/>
        <end position="148"/>
    </location>
</feature>